<dbReference type="EMBL" id="CAJNJA010041869">
    <property type="protein sequence ID" value="CAE7778712.1"/>
    <property type="molecule type" value="Genomic_DNA"/>
</dbReference>
<dbReference type="AlphaFoldDB" id="A0A812YJC1"/>
<sequence length="207" mass="22697">ETGLGDQKAGVPKQNVLADDVTAPAAPLVLDVVHYVPRVPVDEILLTDLNHSDLVSPFGDWAMKQDTGEEPPVRADISQGLRLLVLLRLTVDKASGYKSVKKTFYVPFLVGTGSPQTFLCKADYENLGVGNARNTYIEGIFANPCISSGHFEDINLLGTDVLRKTNLFVDYQAGKLHLGFFEQGRNSNETHLYLALNDHLVFCLSHA</sequence>
<proteinExistence type="predicted"/>
<keyword evidence="2" id="KW-1185">Reference proteome</keyword>
<reference evidence="1" key="1">
    <citation type="submission" date="2021-02" db="EMBL/GenBank/DDBJ databases">
        <authorList>
            <person name="Dougan E. K."/>
            <person name="Rhodes N."/>
            <person name="Thang M."/>
            <person name="Chan C."/>
        </authorList>
    </citation>
    <scope>NUCLEOTIDE SEQUENCE</scope>
</reference>
<feature type="non-terminal residue" evidence="1">
    <location>
        <position position="1"/>
    </location>
</feature>
<dbReference type="Proteomes" id="UP000601435">
    <property type="component" value="Unassembled WGS sequence"/>
</dbReference>
<comment type="caution">
    <text evidence="1">The sequence shown here is derived from an EMBL/GenBank/DDBJ whole genome shotgun (WGS) entry which is preliminary data.</text>
</comment>
<accession>A0A812YJC1</accession>
<evidence type="ECO:0000313" key="1">
    <source>
        <dbReference type="EMBL" id="CAE7778712.1"/>
    </source>
</evidence>
<organism evidence="1 2">
    <name type="scientific">Symbiodinium necroappetens</name>
    <dbReference type="NCBI Taxonomy" id="1628268"/>
    <lineage>
        <taxon>Eukaryota</taxon>
        <taxon>Sar</taxon>
        <taxon>Alveolata</taxon>
        <taxon>Dinophyceae</taxon>
        <taxon>Suessiales</taxon>
        <taxon>Symbiodiniaceae</taxon>
        <taxon>Symbiodinium</taxon>
    </lineage>
</organism>
<dbReference type="OrthoDB" id="422081at2759"/>
<name>A0A812YJC1_9DINO</name>
<protein>
    <submittedName>
        <fullName evidence="1">Uncharacterized protein</fullName>
    </submittedName>
</protein>
<evidence type="ECO:0000313" key="2">
    <source>
        <dbReference type="Proteomes" id="UP000601435"/>
    </source>
</evidence>
<gene>
    <name evidence="1" type="ORF">SNEC2469_LOCUS22805</name>
</gene>